<dbReference type="Pfam" id="PF01071">
    <property type="entry name" value="GARS_A"/>
    <property type="match status" value="1"/>
</dbReference>
<dbReference type="PROSITE" id="PS00184">
    <property type="entry name" value="GARS"/>
    <property type="match status" value="1"/>
</dbReference>
<dbReference type="InterPro" id="IPR020561">
    <property type="entry name" value="PRibGlycinamid_synth_ATP-grasp"/>
</dbReference>
<dbReference type="PROSITE" id="PS50975">
    <property type="entry name" value="ATP_GRASP"/>
    <property type="match status" value="1"/>
</dbReference>
<dbReference type="Pfam" id="PF02843">
    <property type="entry name" value="GARS_C"/>
    <property type="match status" value="1"/>
</dbReference>
<evidence type="ECO:0000256" key="6">
    <source>
        <dbReference type="ARBA" id="ARBA00022723"/>
    </source>
</evidence>
<name>A0A220TYV2_9BACI</name>
<keyword evidence="18" id="KW-1185">Reference proteome</keyword>
<evidence type="ECO:0000256" key="1">
    <source>
        <dbReference type="ARBA" id="ARBA00001936"/>
    </source>
</evidence>
<evidence type="ECO:0000259" key="16">
    <source>
        <dbReference type="PROSITE" id="PS50975"/>
    </source>
</evidence>
<dbReference type="GO" id="GO:0009113">
    <property type="term" value="P:purine nucleobase biosynthetic process"/>
    <property type="evidence" value="ECO:0007669"/>
    <property type="project" value="InterPro"/>
</dbReference>
<evidence type="ECO:0000256" key="14">
    <source>
        <dbReference type="HAMAP-Rule" id="MF_00138"/>
    </source>
</evidence>
<evidence type="ECO:0000256" key="13">
    <source>
        <dbReference type="ARBA" id="ARBA00042864"/>
    </source>
</evidence>
<organism evidence="17 18">
    <name type="scientific">Virgibacillus phasianinus</name>
    <dbReference type="NCBI Taxonomy" id="2017483"/>
    <lineage>
        <taxon>Bacteria</taxon>
        <taxon>Bacillati</taxon>
        <taxon>Bacillota</taxon>
        <taxon>Bacilli</taxon>
        <taxon>Bacillales</taxon>
        <taxon>Bacillaceae</taxon>
        <taxon>Virgibacillus</taxon>
    </lineage>
</organism>
<dbReference type="SMART" id="SM01210">
    <property type="entry name" value="GARS_C"/>
    <property type="match status" value="1"/>
</dbReference>
<keyword evidence="10" id="KW-0464">Manganese</keyword>
<protein>
    <recommendedName>
        <fullName evidence="4 14">Phosphoribosylamine--glycine ligase</fullName>
        <ecNumber evidence="4 14">6.3.4.13</ecNumber>
    </recommendedName>
    <alternativeName>
        <fullName evidence="14">GARS</fullName>
    </alternativeName>
    <alternativeName>
        <fullName evidence="12 14">Glycinamide ribonucleotide synthetase</fullName>
    </alternativeName>
    <alternativeName>
        <fullName evidence="13 14">Phosphoribosylglycinamide synthetase</fullName>
    </alternativeName>
</protein>
<dbReference type="Proteomes" id="UP000198312">
    <property type="component" value="Chromosome"/>
</dbReference>
<keyword evidence="5 14" id="KW-0436">Ligase</keyword>
<evidence type="ECO:0000256" key="5">
    <source>
        <dbReference type="ARBA" id="ARBA00022598"/>
    </source>
</evidence>
<dbReference type="SUPFAM" id="SSF56059">
    <property type="entry name" value="Glutathione synthetase ATP-binding domain-like"/>
    <property type="match status" value="1"/>
</dbReference>
<evidence type="ECO:0000256" key="11">
    <source>
        <dbReference type="ARBA" id="ARBA00038345"/>
    </source>
</evidence>
<evidence type="ECO:0000256" key="15">
    <source>
        <dbReference type="PROSITE-ProRule" id="PRU00409"/>
    </source>
</evidence>
<dbReference type="GO" id="GO:0046872">
    <property type="term" value="F:metal ion binding"/>
    <property type="evidence" value="ECO:0007669"/>
    <property type="project" value="UniProtKB-KW"/>
</dbReference>
<reference evidence="17 18" key="1">
    <citation type="submission" date="2017-07" db="EMBL/GenBank/DDBJ databases">
        <title>Virgibacillus sp. LM2416.</title>
        <authorList>
            <person name="Tak E.J."/>
            <person name="Bae J.-W."/>
        </authorList>
    </citation>
    <scope>NUCLEOTIDE SEQUENCE [LARGE SCALE GENOMIC DNA]</scope>
    <source>
        <strain evidence="17 18">LM2416</strain>
    </source>
</reference>
<comment type="cofactor">
    <cofactor evidence="1">
        <name>Mn(2+)</name>
        <dbReference type="ChEBI" id="CHEBI:29035"/>
    </cofactor>
</comment>
<evidence type="ECO:0000256" key="4">
    <source>
        <dbReference type="ARBA" id="ARBA00013255"/>
    </source>
</evidence>
<dbReference type="SUPFAM" id="SSF52440">
    <property type="entry name" value="PreATP-grasp domain"/>
    <property type="match status" value="1"/>
</dbReference>
<dbReference type="InterPro" id="IPR037123">
    <property type="entry name" value="PRibGlycinamide_synth_C_sf"/>
</dbReference>
<dbReference type="HAMAP" id="MF_00138">
    <property type="entry name" value="GARS"/>
    <property type="match status" value="1"/>
</dbReference>
<dbReference type="AlphaFoldDB" id="A0A220TYV2"/>
<dbReference type="InterPro" id="IPR020560">
    <property type="entry name" value="PRibGlycinamide_synth_C-dom"/>
</dbReference>
<dbReference type="InterPro" id="IPR011054">
    <property type="entry name" value="Rudment_hybrid_motif"/>
</dbReference>
<dbReference type="SUPFAM" id="SSF51246">
    <property type="entry name" value="Rudiment single hybrid motif"/>
    <property type="match status" value="1"/>
</dbReference>
<dbReference type="OrthoDB" id="9807240at2"/>
<dbReference type="Gene3D" id="3.40.50.20">
    <property type="match status" value="1"/>
</dbReference>
<feature type="domain" description="ATP-grasp" evidence="16">
    <location>
        <begin position="107"/>
        <end position="313"/>
    </location>
</feature>
<evidence type="ECO:0000256" key="7">
    <source>
        <dbReference type="ARBA" id="ARBA00022741"/>
    </source>
</evidence>
<comment type="catalytic activity">
    <reaction evidence="14">
        <text>5-phospho-beta-D-ribosylamine + glycine + ATP = N(1)-(5-phospho-beta-D-ribosyl)glycinamide + ADP + phosphate + H(+)</text>
        <dbReference type="Rhea" id="RHEA:17453"/>
        <dbReference type="ChEBI" id="CHEBI:15378"/>
        <dbReference type="ChEBI" id="CHEBI:30616"/>
        <dbReference type="ChEBI" id="CHEBI:43474"/>
        <dbReference type="ChEBI" id="CHEBI:57305"/>
        <dbReference type="ChEBI" id="CHEBI:58681"/>
        <dbReference type="ChEBI" id="CHEBI:143788"/>
        <dbReference type="ChEBI" id="CHEBI:456216"/>
        <dbReference type="EC" id="6.3.4.13"/>
    </reaction>
</comment>
<dbReference type="Gene3D" id="3.30.1490.20">
    <property type="entry name" value="ATP-grasp fold, A domain"/>
    <property type="match status" value="1"/>
</dbReference>
<dbReference type="PANTHER" id="PTHR43472">
    <property type="entry name" value="PHOSPHORIBOSYLAMINE--GLYCINE LIGASE"/>
    <property type="match status" value="1"/>
</dbReference>
<dbReference type="Pfam" id="PF02844">
    <property type="entry name" value="GARS_N"/>
    <property type="match status" value="1"/>
</dbReference>
<dbReference type="FunFam" id="3.30.1490.20:FF:000006">
    <property type="entry name" value="phosphoribosylamine--glycine ligase, chloroplastic-like"/>
    <property type="match status" value="1"/>
</dbReference>
<evidence type="ECO:0000256" key="12">
    <source>
        <dbReference type="ARBA" id="ARBA00042242"/>
    </source>
</evidence>
<evidence type="ECO:0000313" key="17">
    <source>
        <dbReference type="EMBL" id="ASK61174.1"/>
    </source>
</evidence>
<evidence type="ECO:0000256" key="8">
    <source>
        <dbReference type="ARBA" id="ARBA00022755"/>
    </source>
</evidence>
<dbReference type="Gene3D" id="3.90.600.10">
    <property type="entry name" value="Phosphoribosylglycinamide synthetase, C-terminal domain"/>
    <property type="match status" value="1"/>
</dbReference>
<dbReference type="EMBL" id="CP022315">
    <property type="protein sequence ID" value="ASK61174.1"/>
    <property type="molecule type" value="Genomic_DNA"/>
</dbReference>
<evidence type="ECO:0000256" key="2">
    <source>
        <dbReference type="ARBA" id="ARBA00001946"/>
    </source>
</evidence>
<dbReference type="GO" id="GO:0005524">
    <property type="term" value="F:ATP binding"/>
    <property type="evidence" value="ECO:0007669"/>
    <property type="project" value="UniProtKB-UniRule"/>
</dbReference>
<comment type="pathway">
    <text evidence="3 14">Purine metabolism; IMP biosynthesis via de novo pathway; N(1)-(5-phospho-D-ribosyl)glycinamide from 5-phospho-alpha-D-ribose 1-diphosphate: step 2/2.</text>
</comment>
<dbReference type="InterPro" id="IPR016185">
    <property type="entry name" value="PreATP-grasp_dom_sf"/>
</dbReference>
<dbReference type="InterPro" id="IPR020562">
    <property type="entry name" value="PRibGlycinamide_synth_N"/>
</dbReference>
<keyword evidence="6" id="KW-0479">Metal-binding</keyword>
<keyword evidence="9 15" id="KW-0067">ATP-binding</keyword>
<dbReference type="InterPro" id="IPR013815">
    <property type="entry name" value="ATP_grasp_subdomain_1"/>
</dbReference>
<dbReference type="SMART" id="SM01209">
    <property type="entry name" value="GARS_A"/>
    <property type="match status" value="1"/>
</dbReference>
<dbReference type="InterPro" id="IPR000115">
    <property type="entry name" value="PRibGlycinamide_synth"/>
</dbReference>
<dbReference type="FunFam" id="3.30.470.20:FF:000018">
    <property type="entry name" value="Trifunctional purine biosynthetic protein adenosine-3"/>
    <property type="match status" value="1"/>
</dbReference>
<sequence length="415" mass="44702">MNVLVIGKGGREHSILLKLAESADIKNLYAAPGNGGIAQHATCVAINETEIDQLVDFAKRNQIDLTVVGPEKPLLDGIANRFQDEGLKVFAPTKEAALLEGSKSFAKEFMQKYAIPTAGYATFTDPEEAKSHIKENGAPIVIKADGLAAGKGVVVAETVEEALEAVDNMLVNKAFAEAGETIVVEECLVGKEFSLMAFVNEGNVYPMVPARDHKRAYDNDQGPNTGGMGAFAPVEDITPEIIAYTTREVLQKTADGMVEEGRPFTGILYAGLMQTEDGPKVIEFNTRFGDPETQVVLPLLQNDLLQVFLDVLDGKDPQLKWDDQVALGVVVASVGYPGSYEKGVQLPEIPREGNAYVVHAGTKKVADGIVSDGGRVLLVGAKETNMNEAAKTVYQTLKSLDDTDGFFYRKDIGKH</sequence>
<dbReference type="GO" id="GO:0004637">
    <property type="term" value="F:phosphoribosylamine-glycine ligase activity"/>
    <property type="evidence" value="ECO:0007669"/>
    <property type="project" value="UniProtKB-UniRule"/>
</dbReference>
<evidence type="ECO:0000313" key="18">
    <source>
        <dbReference type="Proteomes" id="UP000198312"/>
    </source>
</evidence>
<comment type="similarity">
    <text evidence="11 14">Belongs to the GARS family.</text>
</comment>
<dbReference type="RefSeq" id="WP_089060451.1">
    <property type="nucleotide sequence ID" value="NZ_CP022315.1"/>
</dbReference>
<keyword evidence="8 14" id="KW-0658">Purine biosynthesis</keyword>
<dbReference type="GO" id="GO:0006189">
    <property type="term" value="P:'de novo' IMP biosynthetic process"/>
    <property type="evidence" value="ECO:0007669"/>
    <property type="project" value="UniProtKB-UniRule"/>
</dbReference>
<evidence type="ECO:0000256" key="3">
    <source>
        <dbReference type="ARBA" id="ARBA00005174"/>
    </source>
</evidence>
<gene>
    <name evidence="14" type="primary">purD</name>
    <name evidence="17" type="ORF">CFK37_02685</name>
</gene>
<accession>A0A220TYV2</accession>
<evidence type="ECO:0000256" key="9">
    <source>
        <dbReference type="ARBA" id="ARBA00022840"/>
    </source>
</evidence>
<dbReference type="UniPathway" id="UPA00074">
    <property type="reaction ID" value="UER00125"/>
</dbReference>
<dbReference type="PANTHER" id="PTHR43472:SF1">
    <property type="entry name" value="PHOSPHORIBOSYLAMINE--GLYCINE LIGASE, CHLOROPLASTIC"/>
    <property type="match status" value="1"/>
</dbReference>
<proteinExistence type="inferred from homology"/>
<evidence type="ECO:0000256" key="10">
    <source>
        <dbReference type="ARBA" id="ARBA00023211"/>
    </source>
</evidence>
<keyword evidence="7 15" id="KW-0547">Nucleotide-binding</keyword>
<comment type="cofactor">
    <cofactor evidence="2">
        <name>Mg(2+)</name>
        <dbReference type="ChEBI" id="CHEBI:18420"/>
    </cofactor>
</comment>
<dbReference type="KEGG" id="vil:CFK37_02685"/>
<dbReference type="InterPro" id="IPR011761">
    <property type="entry name" value="ATP-grasp"/>
</dbReference>
<dbReference type="Gene3D" id="3.30.470.20">
    <property type="entry name" value="ATP-grasp fold, B domain"/>
    <property type="match status" value="1"/>
</dbReference>
<dbReference type="NCBIfam" id="TIGR00877">
    <property type="entry name" value="purD"/>
    <property type="match status" value="1"/>
</dbReference>
<dbReference type="InterPro" id="IPR020559">
    <property type="entry name" value="PRibGlycinamide_synth_CS"/>
</dbReference>
<dbReference type="EC" id="6.3.4.13" evidence="4 14"/>